<feature type="compositionally biased region" description="Basic and acidic residues" evidence="1">
    <location>
        <begin position="66"/>
        <end position="86"/>
    </location>
</feature>
<evidence type="ECO:0000256" key="1">
    <source>
        <dbReference type="SAM" id="MobiDB-lite"/>
    </source>
</evidence>
<reference evidence="3 4" key="1">
    <citation type="journal article" date="2013" name="Genome Biol.">
        <title>Genome of Acanthamoeba castellanii highlights extensive lateral gene transfer and early evolution of tyrosine kinase signaling.</title>
        <authorList>
            <person name="Clarke M."/>
            <person name="Lohan A.J."/>
            <person name="Liu B."/>
            <person name="Lagkouvardos I."/>
            <person name="Roy S."/>
            <person name="Zafar N."/>
            <person name="Bertelli C."/>
            <person name="Schilde C."/>
            <person name="Kianianmomeni A."/>
            <person name="Burglin T.R."/>
            <person name="Frech C."/>
            <person name="Turcotte B."/>
            <person name="Kopec K.O."/>
            <person name="Synnott J.M."/>
            <person name="Choo C."/>
            <person name="Paponov I."/>
            <person name="Finkler A."/>
            <person name="Soon Heng Tan C."/>
            <person name="Hutchins A.P."/>
            <person name="Weinmeier T."/>
            <person name="Rattei T."/>
            <person name="Chu J.S."/>
            <person name="Gimenez G."/>
            <person name="Irimia M."/>
            <person name="Rigden D.J."/>
            <person name="Fitzpatrick D.A."/>
            <person name="Lorenzo-Morales J."/>
            <person name="Bateman A."/>
            <person name="Chiu C.H."/>
            <person name="Tang P."/>
            <person name="Hegemann P."/>
            <person name="Fromm H."/>
            <person name="Raoult D."/>
            <person name="Greub G."/>
            <person name="Miranda-Saavedra D."/>
            <person name="Chen N."/>
            <person name="Nash P."/>
            <person name="Ginger M.L."/>
            <person name="Horn M."/>
            <person name="Schaap P."/>
            <person name="Caler L."/>
            <person name="Loftus B."/>
        </authorList>
    </citation>
    <scope>NUCLEOTIDE SEQUENCE [LARGE SCALE GENOMIC DNA]</scope>
    <source>
        <strain evidence="3 4">Neff</strain>
    </source>
</reference>
<feature type="compositionally biased region" description="Pro residues" evidence="1">
    <location>
        <begin position="568"/>
        <end position="580"/>
    </location>
</feature>
<feature type="region of interest" description="Disordered" evidence="1">
    <location>
        <begin position="239"/>
        <end position="376"/>
    </location>
</feature>
<dbReference type="GeneID" id="14911656"/>
<evidence type="ECO:0000313" key="4">
    <source>
        <dbReference type="Proteomes" id="UP000011083"/>
    </source>
</evidence>
<proteinExistence type="predicted"/>
<feature type="compositionally biased region" description="Basic residues" evidence="1">
    <location>
        <begin position="128"/>
        <end position="141"/>
    </location>
</feature>
<feature type="compositionally biased region" description="Pro residues" evidence="1">
    <location>
        <begin position="716"/>
        <end position="731"/>
    </location>
</feature>
<feature type="compositionally biased region" description="Low complexity" evidence="1">
    <location>
        <begin position="331"/>
        <end position="365"/>
    </location>
</feature>
<dbReference type="RefSeq" id="XP_004333142.1">
    <property type="nucleotide sequence ID" value="XM_004333094.1"/>
</dbReference>
<name>L8GE69_ACACF</name>
<feature type="compositionally biased region" description="Low complexity" evidence="1">
    <location>
        <begin position="643"/>
        <end position="655"/>
    </location>
</feature>
<dbReference type="AlphaFoldDB" id="L8GE69"/>
<feature type="domain" description="Helicase-associated" evidence="2">
    <location>
        <begin position="17"/>
        <end position="90"/>
    </location>
</feature>
<dbReference type="PANTHER" id="PTHR33418">
    <property type="entry name" value="HELICASE-ASSOCIATED"/>
    <property type="match status" value="1"/>
</dbReference>
<feature type="region of interest" description="Disordered" evidence="1">
    <location>
        <begin position="747"/>
        <end position="812"/>
    </location>
</feature>
<dbReference type="Pfam" id="PF03457">
    <property type="entry name" value="HA"/>
    <property type="match status" value="2"/>
</dbReference>
<dbReference type="InterPro" id="IPR005114">
    <property type="entry name" value="Helicase_assoc"/>
</dbReference>
<dbReference type="STRING" id="1257118.L8GE69"/>
<feature type="compositionally biased region" description="Acidic residues" evidence="1">
    <location>
        <begin position="789"/>
        <end position="802"/>
    </location>
</feature>
<gene>
    <name evidence="3" type="ORF">ACA1_387280</name>
</gene>
<feature type="compositionally biased region" description="Basic residues" evidence="1">
    <location>
        <begin position="49"/>
        <end position="60"/>
    </location>
</feature>
<evidence type="ECO:0000259" key="2">
    <source>
        <dbReference type="Pfam" id="PF03457"/>
    </source>
</evidence>
<feature type="compositionally biased region" description="Acidic residues" evidence="1">
    <location>
        <begin position="287"/>
        <end position="308"/>
    </location>
</feature>
<feature type="region of interest" description="Disordered" evidence="1">
    <location>
        <begin position="554"/>
        <end position="735"/>
    </location>
</feature>
<feature type="compositionally biased region" description="Basic and acidic residues" evidence="1">
    <location>
        <begin position="162"/>
        <end position="174"/>
    </location>
</feature>
<dbReference type="VEuPathDB" id="AmoebaDB:ACA1_387280"/>
<dbReference type="EMBL" id="KB008156">
    <property type="protein sequence ID" value="ELR11129.1"/>
    <property type="molecule type" value="Genomic_DNA"/>
</dbReference>
<evidence type="ECO:0000313" key="3">
    <source>
        <dbReference type="EMBL" id="ELR11129.1"/>
    </source>
</evidence>
<sequence length="812" mass="87499">METRASRRSGAVAAAAEAEWTAMLAELAEWKEENGGSMASLTDEDGGSKKRGSKKPKISKLGRWVAEMRKEKKEGRLSKDKEDKLNEIGFEWGGGEEGETMDASKIATAEGESSTDNVADGEGEAKNQKKRRRNPSRNAKKLHNDFIEEAFFQGELTQEGGDTAKSRGDADGAKRKAKKRKVGDQQWEQKFEELVRFKAQYGHFRIPVKEMPLLKYWAQNQKITYRKGKLSEERRVRLESVGFHWGKQRKGDTPQKGSDRQAVAAKTPSAAHGRLTSASGAKVGGEAEGDGSSGDEDEEYEDEDEEQQEVATTDTSAASSKKKAAKEGNVTTSSSSSSASPSSTATTPSNGASNAAARGAANPSPMYGQPKPSILTTVATHSNPSYIHPPTTSQFGSGKDHRMTAVVAGSNMNGPAAPMVDRFLTVREAREYIFSRIEVLERRQEETHRHMLELRQAFKGMERFIMQHFAREREMAERTRSMWAPAAQPLYGHETQPPSMAAGIGGQGYSAYPTGGPVAAGYPYYPQQAQPHPQQQPPIDPTKERERMVNAGYLPPQQHQPHTAPYPYSYPPPAGAPSPPVGVSSQNMHGAPHMSPALGPSGAYTGVLPHSAHNPYQSLSPHAGHPQARSQQPHHHALPPHHPTSTSASTMPASHQPGFYPPPHRASPVIGSPMPGGCSPEAVQTPEAHGLHFPRTPNAPSVTSVTPIPPSIVHQYPPPEEVAPTLSPPRPRLGDFTLSGLDPVGAAFPFLDENDEDDGSGGGGGGTSAVSGAALSRLDHLRHHHAAGEEDGGATETDENGEELLKQLDTFC</sequence>
<accession>L8GE69</accession>
<feature type="compositionally biased region" description="Basic and acidic residues" evidence="1">
    <location>
        <begin position="249"/>
        <end position="259"/>
    </location>
</feature>
<organism evidence="3 4">
    <name type="scientific">Acanthamoeba castellanii (strain ATCC 30010 / Neff)</name>
    <dbReference type="NCBI Taxonomy" id="1257118"/>
    <lineage>
        <taxon>Eukaryota</taxon>
        <taxon>Amoebozoa</taxon>
        <taxon>Discosea</taxon>
        <taxon>Longamoebia</taxon>
        <taxon>Centramoebida</taxon>
        <taxon>Acanthamoebidae</taxon>
        <taxon>Acanthamoeba</taxon>
    </lineage>
</organism>
<dbReference type="Proteomes" id="UP000011083">
    <property type="component" value="Unassembled WGS sequence"/>
</dbReference>
<dbReference type="Gene3D" id="6.10.140.530">
    <property type="match status" value="2"/>
</dbReference>
<feature type="region of interest" description="Disordered" evidence="1">
    <location>
        <begin position="31"/>
        <end position="185"/>
    </location>
</feature>
<protein>
    <submittedName>
        <fullName evidence="3">Helicase associated domain containing protein</fullName>
    </submittedName>
</protein>
<feature type="domain" description="Helicase-associated" evidence="2">
    <location>
        <begin position="184"/>
        <end position="243"/>
    </location>
</feature>
<dbReference type="OrthoDB" id="70932at2759"/>
<dbReference type="PANTHER" id="PTHR33418:SF1">
    <property type="entry name" value="HELICASE-ASSOCIATED DOMAIN-CONTAINING PROTEIN"/>
    <property type="match status" value="1"/>
</dbReference>
<dbReference type="KEGG" id="acan:ACA1_387280"/>
<keyword evidence="4" id="KW-1185">Reference proteome</keyword>